<evidence type="ECO:0000256" key="7">
    <source>
        <dbReference type="ARBA" id="ARBA00022782"/>
    </source>
</evidence>
<keyword evidence="6" id="KW-0732">Signal</keyword>
<dbReference type="InterPro" id="IPR013783">
    <property type="entry name" value="Ig-like_fold"/>
</dbReference>
<dbReference type="InterPro" id="IPR013151">
    <property type="entry name" value="Immunoglobulin_dom"/>
</dbReference>
<evidence type="ECO:0000259" key="16">
    <source>
        <dbReference type="PROSITE" id="PS51004"/>
    </source>
</evidence>
<evidence type="ECO:0000256" key="12">
    <source>
        <dbReference type="ARBA" id="ARBA00023319"/>
    </source>
</evidence>
<dbReference type="Proteomes" id="UP000314983">
    <property type="component" value="Chromosome 23"/>
</dbReference>
<evidence type="ECO:0000256" key="5">
    <source>
        <dbReference type="ARBA" id="ARBA00022525"/>
    </source>
</evidence>
<keyword evidence="8" id="KW-0524">Neurogenesis</keyword>
<dbReference type="Pfam" id="PF01403">
    <property type="entry name" value="Sema"/>
    <property type="match status" value="1"/>
</dbReference>
<proteinExistence type="inferred from homology"/>
<reference evidence="18" key="2">
    <citation type="journal article" date="2017" name="Sci. Adv.">
        <title>A tail of two voltages: Proteomic comparison of the three electric organs of the electric eel.</title>
        <authorList>
            <person name="Traeger L.L."/>
            <person name="Sabat G."/>
            <person name="Barrett-Wilt G.A."/>
            <person name="Wells G.B."/>
            <person name="Sussman M.R."/>
        </authorList>
    </citation>
    <scope>NUCLEOTIDE SEQUENCE [LARGE SCALE GENOMIC DNA]</scope>
</reference>
<dbReference type="SMART" id="SM00423">
    <property type="entry name" value="PSI"/>
    <property type="match status" value="1"/>
</dbReference>
<keyword evidence="7" id="KW-0221">Differentiation</keyword>
<evidence type="ECO:0000256" key="1">
    <source>
        <dbReference type="ARBA" id="ARBA00004370"/>
    </source>
</evidence>
<dbReference type="FunFam" id="3.30.1680.10:FF:000001">
    <property type="entry name" value="Semaphorin 3F like"/>
    <property type="match status" value="1"/>
</dbReference>
<evidence type="ECO:0000256" key="4">
    <source>
        <dbReference type="ARBA" id="ARBA00022473"/>
    </source>
</evidence>
<reference evidence="17" key="4">
    <citation type="submission" date="2025-08" db="UniProtKB">
        <authorList>
            <consortium name="Ensembl"/>
        </authorList>
    </citation>
    <scope>IDENTIFICATION</scope>
</reference>
<dbReference type="InterPro" id="IPR027231">
    <property type="entry name" value="Semaphorin"/>
</dbReference>
<name>A0A4W4GQP3_ELEEL</name>
<keyword evidence="10" id="KW-1015">Disulfide bond</keyword>
<dbReference type="PROSITE" id="PS51004">
    <property type="entry name" value="SEMA"/>
    <property type="match status" value="1"/>
</dbReference>
<dbReference type="GeneTree" id="ENSGT00940000157677"/>
<dbReference type="InterPro" id="IPR001627">
    <property type="entry name" value="Semap_dom"/>
</dbReference>
<dbReference type="SUPFAM" id="SSF48726">
    <property type="entry name" value="Immunoglobulin"/>
    <property type="match status" value="1"/>
</dbReference>
<dbReference type="PANTHER" id="PTHR11036">
    <property type="entry name" value="SEMAPHORIN"/>
    <property type="match status" value="1"/>
</dbReference>
<evidence type="ECO:0000256" key="2">
    <source>
        <dbReference type="ARBA" id="ARBA00004613"/>
    </source>
</evidence>
<reference evidence="18" key="1">
    <citation type="journal article" date="2014" name="Science">
        <title>Nonhuman genetics. Genomic basis for the convergent evolution of electric organs.</title>
        <authorList>
            <person name="Gallant J.R."/>
            <person name="Traeger L.L."/>
            <person name="Volkening J.D."/>
            <person name="Moffett H."/>
            <person name="Chen P.H."/>
            <person name="Novina C.D."/>
            <person name="Phillips G.N.Jr."/>
            <person name="Anand R."/>
            <person name="Wells G.B."/>
            <person name="Pinch M."/>
            <person name="Guth R."/>
            <person name="Unguez G.A."/>
            <person name="Albert J.S."/>
            <person name="Zakon H.H."/>
            <person name="Samanta M.P."/>
            <person name="Sussman M.R."/>
        </authorList>
    </citation>
    <scope>NUCLEOTIDE SEQUENCE [LARGE SCALE GENOMIC DNA]</scope>
</reference>
<dbReference type="SMART" id="SM00630">
    <property type="entry name" value="Sema"/>
    <property type="match status" value="1"/>
</dbReference>
<protein>
    <recommendedName>
        <fullName evidence="19">Sema domain, immunoglobulin domain (Ig), short basic domain, secreted, (semaphorin) 3bl</fullName>
    </recommendedName>
</protein>
<dbReference type="PANTHER" id="PTHR11036:SF20">
    <property type="entry name" value="SEMAPHORIN-3G"/>
    <property type="match status" value="1"/>
</dbReference>
<comment type="subcellular location">
    <subcellularLocation>
        <location evidence="1">Membrane</location>
    </subcellularLocation>
    <subcellularLocation>
        <location evidence="2">Secreted</location>
    </subcellularLocation>
</comment>
<feature type="region of interest" description="Disordered" evidence="14">
    <location>
        <begin position="742"/>
        <end position="764"/>
    </location>
</feature>
<feature type="compositionally biased region" description="Basic and acidic residues" evidence="14">
    <location>
        <begin position="750"/>
        <end position="764"/>
    </location>
</feature>
<dbReference type="GO" id="GO:0030335">
    <property type="term" value="P:positive regulation of cell migration"/>
    <property type="evidence" value="ECO:0007669"/>
    <property type="project" value="TreeGrafter"/>
</dbReference>
<dbReference type="InterPro" id="IPR015943">
    <property type="entry name" value="WD40/YVTN_repeat-like_dom_sf"/>
</dbReference>
<evidence type="ECO:0000256" key="9">
    <source>
        <dbReference type="ARBA" id="ARBA00023136"/>
    </source>
</evidence>
<dbReference type="GO" id="GO:0001755">
    <property type="term" value="P:neural crest cell migration"/>
    <property type="evidence" value="ECO:0007669"/>
    <property type="project" value="TreeGrafter"/>
</dbReference>
<dbReference type="InterPro" id="IPR007110">
    <property type="entry name" value="Ig-like_dom"/>
</dbReference>
<evidence type="ECO:0000259" key="15">
    <source>
        <dbReference type="PROSITE" id="PS50835"/>
    </source>
</evidence>
<dbReference type="GO" id="GO:0005576">
    <property type="term" value="C:extracellular region"/>
    <property type="evidence" value="ECO:0007669"/>
    <property type="project" value="UniProtKB-SubCell"/>
</dbReference>
<dbReference type="GO" id="GO:0045499">
    <property type="term" value="F:chemorepellent activity"/>
    <property type="evidence" value="ECO:0007669"/>
    <property type="project" value="TreeGrafter"/>
</dbReference>
<dbReference type="GO" id="GO:0007411">
    <property type="term" value="P:axon guidance"/>
    <property type="evidence" value="ECO:0007669"/>
    <property type="project" value="UniProtKB-ARBA"/>
</dbReference>
<gene>
    <name evidence="17" type="primary">SEMA3G</name>
</gene>
<evidence type="ECO:0000256" key="14">
    <source>
        <dbReference type="SAM" id="MobiDB-lite"/>
    </source>
</evidence>
<evidence type="ECO:0000256" key="11">
    <source>
        <dbReference type="ARBA" id="ARBA00023180"/>
    </source>
</evidence>
<dbReference type="GO" id="GO:0035295">
    <property type="term" value="P:tube development"/>
    <property type="evidence" value="ECO:0007669"/>
    <property type="project" value="UniProtKB-ARBA"/>
</dbReference>
<dbReference type="AlphaFoldDB" id="A0A4W4GQP3"/>
<sequence>GAPLVPHMCSVLLEAMLTTVLARLLYLVATNRSTIFSGLHGDLQLSAMFLDEYHDRLFLGGKDMLYSLRLDHTHTDVKEIHWPLPVHREDCILKGKDPETECANFVRLLQPFNRTHLLVCGTGAYQPVCVLVLVGQRGEHTFFLEPSTVENGRGRCPHDPKLPFASTFTAGELYTGLTADFLGRDSVILRSLGSRSPMRSETDQRILHEPRFVAAHLIPDSTDKDDDKVYFFFTERVAEVGQREGEAAIHTRIGRVCANDVGGKRVLVNKWSTFIKARLVCSVPGPHGIDTHFDQLENVFLLRTKDERNPEIYAIFSAISNVFQGYAVCVYSMADIREVFNGPFAHKERQDYHWGPYEGRVPYPRPGVCPSKITAQPGRVFSSTLEFPDTVLQFARAHPLMWQAVHPAQRQPLLLRTNAPYRLTHIAVDRTQAEDGPYDVLFLGTDIGTVLKSIVLRSGNSHASEEITLEQLQLFKVPTPITSMEISVKRQSLYVGSQTGVAQVSLHRCSMYGKACAECCLARDPYCAWDGHACTRYLPNTKRRYRRQDIRHANPALQCLDQNQSVEDVDMAEDRVIYGTEDNSTFLECVPRSPQATVTWHTQRDEHLEEVLLDERVLKTEEGLLFRRLTRHDEGTYVCRSREHGFTQTIARVWLDVLRGDTLTDLLSHESKNRVWPPCPAHLGPFNRTPSRAWFKDILQLIGPSNLPQVEQYCERVWCNEKLRRKHKTKLDKYRQAQDLARKSRVVKNTAERSRTPRDTHAVE</sequence>
<evidence type="ECO:0000256" key="10">
    <source>
        <dbReference type="ARBA" id="ARBA00023157"/>
    </source>
</evidence>
<keyword evidence="18" id="KW-1185">Reference proteome</keyword>
<evidence type="ECO:0008006" key="19">
    <source>
        <dbReference type="Google" id="ProtNLM"/>
    </source>
</evidence>
<dbReference type="FunFam" id="2.60.40.10:FF:000030">
    <property type="entry name" value="Semaphorin 3F like"/>
    <property type="match status" value="1"/>
</dbReference>
<dbReference type="GO" id="GO:0030215">
    <property type="term" value="F:semaphorin receptor binding"/>
    <property type="evidence" value="ECO:0007669"/>
    <property type="project" value="InterPro"/>
</dbReference>
<dbReference type="SMART" id="SM00409">
    <property type="entry name" value="IG"/>
    <property type="match status" value="1"/>
</dbReference>
<feature type="domain" description="Sema" evidence="16">
    <location>
        <begin position="16"/>
        <end position="506"/>
    </location>
</feature>
<dbReference type="SUPFAM" id="SSF101912">
    <property type="entry name" value="Sema domain"/>
    <property type="match status" value="1"/>
</dbReference>
<dbReference type="Pfam" id="PF01437">
    <property type="entry name" value="PSI"/>
    <property type="match status" value="1"/>
</dbReference>
<dbReference type="Pfam" id="PF00047">
    <property type="entry name" value="ig"/>
    <property type="match status" value="1"/>
</dbReference>
<dbReference type="Gene3D" id="2.60.40.10">
    <property type="entry name" value="Immunoglobulins"/>
    <property type="match status" value="1"/>
</dbReference>
<evidence type="ECO:0000256" key="6">
    <source>
        <dbReference type="ARBA" id="ARBA00022729"/>
    </source>
</evidence>
<keyword evidence="11" id="KW-0325">Glycoprotein</keyword>
<evidence type="ECO:0000256" key="3">
    <source>
        <dbReference type="ARBA" id="ARBA00009492"/>
    </source>
</evidence>
<keyword evidence="5" id="KW-0964">Secreted</keyword>
<organism evidence="17 18">
    <name type="scientific">Electrophorus electricus</name>
    <name type="common">Electric eel</name>
    <name type="synonym">Gymnotus electricus</name>
    <dbReference type="NCBI Taxonomy" id="8005"/>
    <lineage>
        <taxon>Eukaryota</taxon>
        <taxon>Metazoa</taxon>
        <taxon>Chordata</taxon>
        <taxon>Craniata</taxon>
        <taxon>Vertebrata</taxon>
        <taxon>Euteleostomi</taxon>
        <taxon>Actinopterygii</taxon>
        <taxon>Neopterygii</taxon>
        <taxon>Teleostei</taxon>
        <taxon>Ostariophysi</taxon>
        <taxon>Gymnotiformes</taxon>
        <taxon>Gymnotoidei</taxon>
        <taxon>Gymnotidae</taxon>
        <taxon>Electrophorus</taxon>
    </lineage>
</organism>
<feature type="domain" description="Ig-like" evidence="15">
    <location>
        <begin position="555"/>
        <end position="651"/>
    </location>
</feature>
<keyword evidence="9" id="KW-0472">Membrane</keyword>
<accession>A0A4W4GQP3</accession>
<dbReference type="InterPro" id="IPR036352">
    <property type="entry name" value="Semap_dom_sf"/>
</dbReference>
<dbReference type="InterPro" id="IPR036179">
    <property type="entry name" value="Ig-like_dom_sf"/>
</dbReference>
<evidence type="ECO:0000313" key="17">
    <source>
        <dbReference type="Ensembl" id="ENSEEEP00000038566.2"/>
    </source>
</evidence>
<dbReference type="FunFam" id="2.130.10.10:FF:000015">
    <property type="entry name" value="Semaphorin 3B"/>
    <property type="match status" value="1"/>
</dbReference>
<dbReference type="InterPro" id="IPR002165">
    <property type="entry name" value="Plexin_repeat"/>
</dbReference>
<keyword evidence="4" id="KW-0217">Developmental protein</keyword>
<dbReference type="InterPro" id="IPR003598">
    <property type="entry name" value="Ig_sub2"/>
</dbReference>
<dbReference type="SMART" id="SM00408">
    <property type="entry name" value="IGc2"/>
    <property type="match status" value="1"/>
</dbReference>
<evidence type="ECO:0000256" key="13">
    <source>
        <dbReference type="PROSITE-ProRule" id="PRU00352"/>
    </source>
</evidence>
<dbReference type="GO" id="GO:0071526">
    <property type="term" value="P:semaphorin-plexin signaling pathway"/>
    <property type="evidence" value="ECO:0007669"/>
    <property type="project" value="TreeGrafter"/>
</dbReference>
<dbReference type="InterPro" id="IPR016201">
    <property type="entry name" value="PSI"/>
</dbReference>
<dbReference type="SUPFAM" id="SSF103575">
    <property type="entry name" value="Plexin repeat"/>
    <property type="match status" value="1"/>
</dbReference>
<dbReference type="Ensembl" id="ENSEEET00000039009.2">
    <property type="protein sequence ID" value="ENSEEEP00000038566.2"/>
    <property type="gene ID" value="ENSEEEG00000018289.2"/>
</dbReference>
<evidence type="ECO:0000313" key="18">
    <source>
        <dbReference type="Proteomes" id="UP000314983"/>
    </source>
</evidence>
<dbReference type="PROSITE" id="PS50835">
    <property type="entry name" value="IG_LIKE"/>
    <property type="match status" value="1"/>
</dbReference>
<comment type="caution">
    <text evidence="13">Lacks conserved residue(s) required for the propagation of feature annotation.</text>
</comment>
<dbReference type="GO" id="GO:0005886">
    <property type="term" value="C:plasma membrane"/>
    <property type="evidence" value="ECO:0007669"/>
    <property type="project" value="TreeGrafter"/>
</dbReference>
<reference evidence="17" key="5">
    <citation type="submission" date="2025-09" db="UniProtKB">
        <authorList>
            <consortium name="Ensembl"/>
        </authorList>
    </citation>
    <scope>IDENTIFICATION</scope>
</reference>
<dbReference type="InterPro" id="IPR003599">
    <property type="entry name" value="Ig_sub"/>
</dbReference>
<evidence type="ECO:0000256" key="8">
    <source>
        <dbReference type="ARBA" id="ARBA00022902"/>
    </source>
</evidence>
<keyword evidence="12" id="KW-0393">Immunoglobulin domain</keyword>
<reference evidence="17" key="3">
    <citation type="submission" date="2020-05" db="EMBL/GenBank/DDBJ databases">
        <title>Electrophorus electricus (electric eel) genome, fEleEle1, primary haplotype.</title>
        <authorList>
            <person name="Myers G."/>
            <person name="Meyer A."/>
            <person name="Fedrigo O."/>
            <person name="Formenti G."/>
            <person name="Rhie A."/>
            <person name="Tracey A."/>
            <person name="Sims Y."/>
            <person name="Jarvis E.D."/>
        </authorList>
    </citation>
    <scope>NUCLEOTIDE SEQUENCE [LARGE SCALE GENOMIC DNA]</scope>
</reference>
<dbReference type="GO" id="GO:0072359">
    <property type="term" value="P:circulatory system development"/>
    <property type="evidence" value="ECO:0007669"/>
    <property type="project" value="UniProtKB-ARBA"/>
</dbReference>
<dbReference type="CDD" id="cd05871">
    <property type="entry name" value="Ig_Sema3"/>
    <property type="match status" value="1"/>
</dbReference>
<dbReference type="Gene3D" id="2.130.10.10">
    <property type="entry name" value="YVTN repeat-like/Quinoprotein amine dehydrogenase"/>
    <property type="match status" value="1"/>
</dbReference>
<dbReference type="Gene3D" id="3.30.1680.10">
    <property type="entry name" value="ligand-binding face of the semaphorins, domain 2"/>
    <property type="match status" value="1"/>
</dbReference>
<dbReference type="OMA" id="DLQAMYL"/>
<comment type="similarity">
    <text evidence="3">Belongs to the semaphorin family.</text>
</comment>